<dbReference type="AlphaFoldDB" id="A0A084JZW7"/>
<evidence type="ECO:0000259" key="16">
    <source>
        <dbReference type="Pfam" id="PF16491"/>
    </source>
</evidence>
<proteinExistence type="inferred from homology"/>
<feature type="binding site" evidence="12">
    <location>
        <position position="354"/>
    </location>
    <ligand>
        <name>Zn(2+)</name>
        <dbReference type="ChEBI" id="CHEBI:29105"/>
        <note>catalytic</note>
    </ligand>
</feature>
<keyword evidence="4 12" id="KW-0479">Metal-binding</keyword>
<comment type="cofactor">
    <cofactor evidence="12 13">
        <name>Zn(2+)</name>
        <dbReference type="ChEBI" id="CHEBI:29105"/>
    </cofactor>
    <text evidence="12 13">Binds 1 zinc ion per subunit.</text>
</comment>
<evidence type="ECO:0000256" key="13">
    <source>
        <dbReference type="RuleBase" id="RU003983"/>
    </source>
</evidence>
<evidence type="ECO:0000256" key="5">
    <source>
        <dbReference type="ARBA" id="ARBA00022801"/>
    </source>
</evidence>
<evidence type="ECO:0000256" key="12">
    <source>
        <dbReference type="PIRSR" id="PIRSR627057-2"/>
    </source>
</evidence>
<keyword evidence="5 13" id="KW-0378">Hydrolase</keyword>
<dbReference type="EMBL" id="JPJI01000005">
    <property type="protein sequence ID" value="KEZ94501.1"/>
    <property type="molecule type" value="Genomic_DNA"/>
</dbReference>
<evidence type="ECO:0000313" key="17">
    <source>
        <dbReference type="EMBL" id="KEZ94501.1"/>
    </source>
</evidence>
<feature type="transmembrane region" description="Helical" evidence="14">
    <location>
        <begin position="98"/>
        <end position="127"/>
    </location>
</feature>
<dbReference type="OrthoDB" id="9781930at2"/>
<keyword evidence="20" id="KW-1185">Reference proteome</keyword>
<dbReference type="GO" id="GO:0004222">
    <property type="term" value="F:metalloendopeptidase activity"/>
    <property type="evidence" value="ECO:0007669"/>
    <property type="project" value="InterPro"/>
</dbReference>
<evidence type="ECO:0000256" key="7">
    <source>
        <dbReference type="ARBA" id="ARBA00022833"/>
    </source>
</evidence>
<evidence type="ECO:0000256" key="9">
    <source>
        <dbReference type="ARBA" id="ARBA00023049"/>
    </source>
</evidence>
<feature type="transmembrane region" description="Helical" evidence="14">
    <location>
        <begin position="148"/>
        <end position="170"/>
    </location>
</feature>
<dbReference type="Proteomes" id="UP000028531">
    <property type="component" value="Unassembled WGS sequence"/>
</dbReference>
<feature type="transmembrane region" description="Helical" evidence="14">
    <location>
        <begin position="176"/>
        <end position="194"/>
    </location>
</feature>
<evidence type="ECO:0000256" key="8">
    <source>
        <dbReference type="ARBA" id="ARBA00022989"/>
    </source>
</evidence>
<comment type="similarity">
    <text evidence="13">Belongs to the peptidase M48 family.</text>
</comment>
<feature type="transmembrane region" description="Helical" evidence="14">
    <location>
        <begin position="286"/>
        <end position="304"/>
    </location>
</feature>
<evidence type="ECO:0000313" key="19">
    <source>
        <dbReference type="Proteomes" id="UP000028531"/>
    </source>
</evidence>
<dbReference type="Pfam" id="PF16491">
    <property type="entry name" value="Peptidase_M48_N"/>
    <property type="match status" value="1"/>
</dbReference>
<organism evidence="17 19">
    <name type="scientific">Nonlabens ulvanivorans</name>
    <name type="common">Persicivirga ulvanivorans</name>
    <dbReference type="NCBI Taxonomy" id="906888"/>
    <lineage>
        <taxon>Bacteria</taxon>
        <taxon>Pseudomonadati</taxon>
        <taxon>Bacteroidota</taxon>
        <taxon>Flavobacteriia</taxon>
        <taxon>Flavobacteriales</taxon>
        <taxon>Flavobacteriaceae</taxon>
        <taxon>Nonlabens</taxon>
    </lineage>
</organism>
<evidence type="ECO:0000313" key="18">
    <source>
        <dbReference type="EMBL" id="PRX13463.1"/>
    </source>
</evidence>
<feature type="binding site" evidence="12">
    <location>
        <position position="280"/>
    </location>
    <ligand>
        <name>Zn(2+)</name>
        <dbReference type="ChEBI" id="CHEBI:29105"/>
        <note>catalytic</note>
    </ligand>
</feature>
<comment type="subcellular location">
    <subcellularLocation>
        <location evidence="1">Endoplasmic reticulum membrane</location>
        <topology evidence="1">Multi-pass membrane protein</topology>
    </subcellularLocation>
</comment>
<dbReference type="PANTHER" id="PTHR10120">
    <property type="entry name" value="CAAX PRENYL PROTEASE 1"/>
    <property type="match status" value="1"/>
</dbReference>
<feature type="active site" evidence="11">
    <location>
        <position position="277"/>
    </location>
</feature>
<evidence type="ECO:0000313" key="20">
    <source>
        <dbReference type="Proteomes" id="UP000239997"/>
    </source>
</evidence>
<dbReference type="InterPro" id="IPR001915">
    <property type="entry name" value="Peptidase_M48"/>
</dbReference>
<keyword evidence="6" id="KW-0256">Endoplasmic reticulum</keyword>
<feature type="domain" description="Peptidase M48" evidence="15">
    <location>
        <begin position="206"/>
        <end position="410"/>
    </location>
</feature>
<keyword evidence="10 14" id="KW-0472">Membrane</keyword>
<dbReference type="CDD" id="cd07343">
    <property type="entry name" value="M48A_Zmpste24p_like"/>
    <property type="match status" value="1"/>
</dbReference>
<dbReference type="Gene3D" id="3.30.2010.10">
    <property type="entry name" value="Metalloproteases ('zincins'), catalytic domain"/>
    <property type="match status" value="1"/>
</dbReference>
<dbReference type="InterPro" id="IPR027057">
    <property type="entry name" value="CAXX_Prtase_1"/>
</dbReference>
<feature type="domain" description="CAAX prenyl protease 1 N-terminal" evidence="16">
    <location>
        <begin position="31"/>
        <end position="203"/>
    </location>
</feature>
<evidence type="ECO:0000256" key="1">
    <source>
        <dbReference type="ARBA" id="ARBA00004477"/>
    </source>
</evidence>
<evidence type="ECO:0000256" key="10">
    <source>
        <dbReference type="ARBA" id="ARBA00023136"/>
    </source>
</evidence>
<reference evidence="17 19" key="1">
    <citation type="submission" date="2014-07" db="EMBL/GenBank/DDBJ databases">
        <title>Draft genome sequence of Nonlabens ulvanivorans, an ulvan degrading bacterium.</title>
        <authorList>
            <person name="Kopel M."/>
            <person name="Helbert W."/>
            <person name="Henrissat B."/>
            <person name="Doniger T."/>
            <person name="Banin E."/>
        </authorList>
    </citation>
    <scope>NUCLEOTIDE SEQUENCE [LARGE SCALE GENOMIC DNA]</scope>
    <source>
        <strain evidence="17 19">PLR</strain>
    </source>
</reference>
<feature type="binding site" evidence="12">
    <location>
        <position position="276"/>
    </location>
    <ligand>
        <name>Zn(2+)</name>
        <dbReference type="ChEBI" id="CHEBI:29105"/>
        <note>catalytic</note>
    </ligand>
</feature>
<keyword evidence="8 14" id="KW-1133">Transmembrane helix</keyword>
<evidence type="ECO:0000256" key="6">
    <source>
        <dbReference type="ARBA" id="ARBA00022824"/>
    </source>
</evidence>
<feature type="transmembrane region" description="Helical" evidence="14">
    <location>
        <begin position="6"/>
        <end position="27"/>
    </location>
</feature>
<dbReference type="Pfam" id="PF01435">
    <property type="entry name" value="Peptidase_M48"/>
    <property type="match status" value="1"/>
</dbReference>
<feature type="active site" description="Proton donor" evidence="11">
    <location>
        <position position="358"/>
    </location>
</feature>
<dbReference type="GO" id="GO:0046872">
    <property type="term" value="F:metal ion binding"/>
    <property type="evidence" value="ECO:0007669"/>
    <property type="project" value="UniProtKB-KW"/>
</dbReference>
<sequence length="411" mass="46711">MDAISLFYLIIGILVFDFILDQLLGYLNYTWYSKDVPQELNDVYDADEYAKSQEYKKTNYRFSLLSSSISFIAILIFLFYDGFAIIDTWARTLVNHDILVGLLFFTVIAAAGEIISLPFSYYSTFVIEEKFGFNKTTIKTFIIDKIKGWLLTAILGGGILSLVIVCYDWAGANFWWYVWILIFAISLLMNMFYARWFVPLFNKQTPLEEGTLKTSIGNYAQGVGFQLDKIFVIDGSKRSTKANAYFSGFGSEKRVTLYDTLISKLTEEEIVAVLAHEVGHYKRKHIIYNLIASTITTGFTLWLFSLFVDSATLSEALGVAIPSFHVGLVAFGLLYSPISTITGIVMSSLSRKFEYEADAFAKDTYKGEPLIDALKKLNKTSLSNLTPHPAYVFFNYSHPTLYQRMMAMREN</sequence>
<evidence type="ECO:0000256" key="2">
    <source>
        <dbReference type="ARBA" id="ARBA00022670"/>
    </source>
</evidence>
<keyword evidence="7 12" id="KW-0862">Zinc</keyword>
<dbReference type="RefSeq" id="WP_036579190.1">
    <property type="nucleotide sequence ID" value="NZ_JPJI01000005.1"/>
</dbReference>
<gene>
    <name evidence="17" type="ORF">IL45_01055</name>
    <name evidence="18" type="ORF">LY02_01705</name>
</gene>
<dbReference type="GO" id="GO:0071586">
    <property type="term" value="P:CAAX-box protein processing"/>
    <property type="evidence" value="ECO:0007669"/>
    <property type="project" value="InterPro"/>
</dbReference>
<evidence type="ECO:0000259" key="15">
    <source>
        <dbReference type="Pfam" id="PF01435"/>
    </source>
</evidence>
<evidence type="ECO:0000256" key="14">
    <source>
        <dbReference type="SAM" id="Phobius"/>
    </source>
</evidence>
<evidence type="ECO:0000256" key="3">
    <source>
        <dbReference type="ARBA" id="ARBA00022692"/>
    </source>
</evidence>
<comment type="caution">
    <text evidence="17">The sequence shown here is derived from an EMBL/GenBank/DDBJ whole genome shotgun (WGS) entry which is preliminary data.</text>
</comment>
<feature type="transmembrane region" description="Helical" evidence="14">
    <location>
        <begin position="62"/>
        <end position="86"/>
    </location>
</feature>
<accession>A0A084JZW7</accession>
<evidence type="ECO:0000256" key="4">
    <source>
        <dbReference type="ARBA" id="ARBA00022723"/>
    </source>
</evidence>
<protein>
    <submittedName>
        <fullName evidence="17">Peptidase M48</fullName>
    </submittedName>
    <submittedName>
        <fullName evidence="18">STE24 endopeptidase</fullName>
    </submittedName>
</protein>
<feature type="transmembrane region" description="Helical" evidence="14">
    <location>
        <begin position="324"/>
        <end position="346"/>
    </location>
</feature>
<dbReference type="EMBL" id="PVNA01000003">
    <property type="protein sequence ID" value="PRX13463.1"/>
    <property type="molecule type" value="Genomic_DNA"/>
</dbReference>
<dbReference type="InterPro" id="IPR032456">
    <property type="entry name" value="Peptidase_M48_N"/>
</dbReference>
<keyword evidence="3 14" id="KW-0812">Transmembrane</keyword>
<dbReference type="FunFam" id="3.30.2010.10:FF:000002">
    <property type="entry name" value="CAAX prenyl protease"/>
    <property type="match status" value="1"/>
</dbReference>
<dbReference type="Proteomes" id="UP000239997">
    <property type="component" value="Unassembled WGS sequence"/>
</dbReference>
<reference evidence="18 20" key="2">
    <citation type="submission" date="2018-03" db="EMBL/GenBank/DDBJ databases">
        <title>Genomic Encyclopedia of Archaeal and Bacterial Type Strains, Phase II (KMG-II): from individual species to whole genera.</title>
        <authorList>
            <person name="Goeker M."/>
        </authorList>
    </citation>
    <scope>NUCLEOTIDE SEQUENCE [LARGE SCALE GENOMIC DNA]</scope>
    <source>
        <strain evidence="18 20">DSM 22727</strain>
    </source>
</reference>
<keyword evidence="9 13" id="KW-0482">Metalloprotease</keyword>
<keyword evidence="2 13" id="KW-0645">Protease</keyword>
<name>A0A084JZW7_NONUL</name>
<evidence type="ECO:0000256" key="11">
    <source>
        <dbReference type="PIRSR" id="PIRSR627057-1"/>
    </source>
</evidence>